<organism evidence="1">
    <name type="scientific">Amphimedon queenslandica</name>
    <name type="common">Sponge</name>
    <dbReference type="NCBI Taxonomy" id="400682"/>
    <lineage>
        <taxon>Eukaryota</taxon>
        <taxon>Metazoa</taxon>
        <taxon>Porifera</taxon>
        <taxon>Demospongiae</taxon>
        <taxon>Heteroscleromorpha</taxon>
        <taxon>Haplosclerida</taxon>
        <taxon>Niphatidae</taxon>
        <taxon>Amphimedon</taxon>
    </lineage>
</organism>
<dbReference type="AlphaFoldDB" id="A0A1X7UNV1"/>
<proteinExistence type="predicted"/>
<name>A0A1X7UNV1_AMPQE</name>
<dbReference type="EnsemblMetazoa" id="Aqu2.1.29082_001">
    <property type="protein sequence ID" value="Aqu2.1.29082_001"/>
    <property type="gene ID" value="Aqu2.1.29082"/>
</dbReference>
<reference evidence="1" key="1">
    <citation type="submission" date="2017-05" db="UniProtKB">
        <authorList>
            <consortium name="EnsemblMetazoa"/>
        </authorList>
    </citation>
    <scope>IDENTIFICATION</scope>
</reference>
<evidence type="ECO:0000313" key="1">
    <source>
        <dbReference type="EnsemblMetazoa" id="Aqu2.1.29082_001"/>
    </source>
</evidence>
<protein>
    <submittedName>
        <fullName evidence="1">Uncharacterized protein</fullName>
    </submittedName>
</protein>
<dbReference type="InParanoid" id="A0A1X7UNV1"/>
<accession>A0A1X7UNV1</accession>
<sequence length="73" mass="8255">MMLLTTRQEERRAPTTFLKATERRFRSSGAILFLSSTNSFMNWTMSSYLSDCSASLALLKRTSASSDMLSYSL</sequence>